<keyword evidence="3 7" id="KW-0228">DNA excision</keyword>
<keyword evidence="1 7" id="KW-0963">Cytoplasm</keyword>
<dbReference type="PROSITE" id="PS50165">
    <property type="entry name" value="UVRC"/>
    <property type="match status" value="1"/>
</dbReference>
<protein>
    <recommendedName>
        <fullName evidence="7">UvrABC system protein C</fullName>
        <shortName evidence="7">Protein UvrC</shortName>
    </recommendedName>
    <alternativeName>
        <fullName evidence="7">Excinuclease ABC subunit C</fullName>
    </alternativeName>
</protein>
<dbReference type="PROSITE" id="PS50151">
    <property type="entry name" value="UVR"/>
    <property type="match status" value="1"/>
</dbReference>
<dbReference type="InterPro" id="IPR004791">
    <property type="entry name" value="UvrC"/>
</dbReference>
<dbReference type="CDD" id="cd10434">
    <property type="entry name" value="GIY-YIG_UvrC_Cho"/>
    <property type="match status" value="1"/>
</dbReference>
<keyword evidence="2 7" id="KW-0227">DNA damage</keyword>
<evidence type="ECO:0000256" key="4">
    <source>
        <dbReference type="ARBA" id="ARBA00022881"/>
    </source>
</evidence>
<dbReference type="HAMAP" id="MF_00203">
    <property type="entry name" value="UvrC"/>
    <property type="match status" value="1"/>
</dbReference>
<keyword evidence="6 7" id="KW-0742">SOS response</keyword>
<dbReference type="NCBIfam" id="TIGR00194">
    <property type="entry name" value="uvrC"/>
    <property type="match status" value="1"/>
</dbReference>
<dbReference type="Gene3D" id="1.10.150.20">
    <property type="entry name" value="5' to 3' exonuclease, C-terminal subdomain"/>
    <property type="match status" value="1"/>
</dbReference>
<dbReference type="SUPFAM" id="SSF47781">
    <property type="entry name" value="RuvA domain 2-like"/>
    <property type="match status" value="1"/>
</dbReference>
<dbReference type="SMART" id="SM00465">
    <property type="entry name" value="GIYc"/>
    <property type="match status" value="1"/>
</dbReference>
<dbReference type="EMBL" id="JBJIAA010000001">
    <property type="protein sequence ID" value="MFL0249056.1"/>
    <property type="molecule type" value="Genomic_DNA"/>
</dbReference>
<dbReference type="Pfam" id="PF02151">
    <property type="entry name" value="UVR"/>
    <property type="match status" value="1"/>
</dbReference>
<dbReference type="InterPro" id="IPR001162">
    <property type="entry name" value="UvrC_RNase_H_dom"/>
</dbReference>
<dbReference type="InterPro" id="IPR050066">
    <property type="entry name" value="UvrABC_protein_C"/>
</dbReference>
<evidence type="ECO:0000259" key="8">
    <source>
        <dbReference type="PROSITE" id="PS50151"/>
    </source>
</evidence>
<evidence type="ECO:0000259" key="9">
    <source>
        <dbReference type="PROSITE" id="PS50164"/>
    </source>
</evidence>
<evidence type="ECO:0000256" key="5">
    <source>
        <dbReference type="ARBA" id="ARBA00023204"/>
    </source>
</evidence>
<dbReference type="Proteomes" id="UP001623592">
    <property type="component" value="Unassembled WGS sequence"/>
</dbReference>
<proteinExistence type="inferred from homology"/>
<sequence>MFDFKYQLKILPDRPGVYLMKNSLGEIIYVGKAKILKNRVRQYFQSSKNHSEKVKAMVKNIAEFEYIVTDSEMEALILECNLIKKYRPRYNILLKDDKHYPFIKVTINEDFPRIIMTRMKVKDGTKYFGPYPEVSAVHETLDLIKKIFPIRSCKMAIKEGQKKVRPCLNYYIKRCNAPCAGLVGKEEYSIMIKNILSLLSGRDVEIINDLKKKMNKASEELEFEKAAAYRDKINACEKILEKQKIIGSNFQDEDFINVFSDEKDSCVQIFFVRAGKIIGREHFTFDNTSGQSSEEIISEFIKEFYGGTAYIPKDIYVPCVNDVELLQDWLSMKRGSKVNIKIPQKGEKKDLLDMVGRNSKIMLEQFKLKLLSDKRNNTAVVEKLAEFLKLDDIPHRIEAYDISNIQGVDSVGSMIVFEDGKAKNSDYRRFKINSVKGANDYESMREILTRRFRHGLEEVRAIAESKISLSAGKFCVFPDLILMDGGKGQINIALEVLKEFNIDIPVCGMVKDDRHNTRGIIYNNEELNLKGNSDIMHFVTRVQDEVHRFAITYHRSLRDKRVLHSVLDDIPDIGAARRKELLKAFGSIENIKKATYEELIKTPSISKKAAESIIQYFKRTSQSTMHNN</sequence>
<feature type="domain" description="UvrC family homology region profile" evidence="10">
    <location>
        <begin position="255"/>
        <end position="497"/>
    </location>
</feature>
<keyword evidence="4 7" id="KW-0267">Excision nuclease</keyword>
<gene>
    <name evidence="7 11" type="primary">uvrC</name>
    <name evidence="11" type="ORF">ACJDT4_01365</name>
</gene>
<dbReference type="Pfam" id="PF12826">
    <property type="entry name" value="HHH_2"/>
    <property type="match status" value="1"/>
</dbReference>
<dbReference type="Gene3D" id="3.30.420.340">
    <property type="entry name" value="UvrC, RNAse H endonuclease domain"/>
    <property type="match status" value="1"/>
</dbReference>
<evidence type="ECO:0000313" key="12">
    <source>
        <dbReference type="Proteomes" id="UP001623592"/>
    </source>
</evidence>
<dbReference type="InterPro" id="IPR001943">
    <property type="entry name" value="UVR_dom"/>
</dbReference>
<dbReference type="Gene3D" id="4.10.860.10">
    <property type="entry name" value="UVR domain"/>
    <property type="match status" value="1"/>
</dbReference>
<dbReference type="SUPFAM" id="SSF46600">
    <property type="entry name" value="C-terminal UvrC-binding domain of UvrB"/>
    <property type="match status" value="1"/>
</dbReference>
<dbReference type="InterPro" id="IPR038476">
    <property type="entry name" value="UvrC_RNase_H_dom_sf"/>
</dbReference>
<keyword evidence="12" id="KW-1185">Reference proteome</keyword>
<comment type="subcellular location">
    <subcellularLocation>
        <location evidence="7">Cytoplasm</location>
    </subcellularLocation>
</comment>
<dbReference type="InterPro" id="IPR041663">
    <property type="entry name" value="DisA/LigA_HHH"/>
</dbReference>
<evidence type="ECO:0000256" key="3">
    <source>
        <dbReference type="ARBA" id="ARBA00022769"/>
    </source>
</evidence>
<dbReference type="InterPro" id="IPR000305">
    <property type="entry name" value="GIY-YIG_endonuc"/>
</dbReference>
<accession>A0ABW8TA94</accession>
<feature type="domain" description="UVR" evidence="8">
    <location>
        <begin position="204"/>
        <end position="239"/>
    </location>
</feature>
<evidence type="ECO:0000256" key="2">
    <source>
        <dbReference type="ARBA" id="ARBA00022763"/>
    </source>
</evidence>
<dbReference type="Pfam" id="PF08459">
    <property type="entry name" value="UvrC_RNaseH_dom"/>
    <property type="match status" value="1"/>
</dbReference>
<evidence type="ECO:0000256" key="1">
    <source>
        <dbReference type="ARBA" id="ARBA00022490"/>
    </source>
</evidence>
<dbReference type="InterPro" id="IPR047296">
    <property type="entry name" value="GIY-YIG_UvrC_Cho"/>
</dbReference>
<feature type="domain" description="GIY-YIG" evidence="9">
    <location>
        <begin position="13"/>
        <end position="92"/>
    </location>
</feature>
<dbReference type="InterPro" id="IPR010994">
    <property type="entry name" value="RuvA_2-like"/>
</dbReference>
<dbReference type="Gene3D" id="3.40.1440.10">
    <property type="entry name" value="GIY-YIG endonuclease"/>
    <property type="match status" value="1"/>
</dbReference>
<dbReference type="PROSITE" id="PS50164">
    <property type="entry name" value="GIY_YIG"/>
    <property type="match status" value="1"/>
</dbReference>
<comment type="function">
    <text evidence="7">The UvrABC repair system catalyzes the recognition and processing of DNA lesions. UvrC both incises the 5' and 3' sides of the lesion. The N-terminal half is responsible for the 3' incision and the C-terminal half is responsible for the 5' incision.</text>
</comment>
<dbReference type="Pfam" id="PF01541">
    <property type="entry name" value="GIY-YIG"/>
    <property type="match status" value="1"/>
</dbReference>
<reference evidence="11 12" key="1">
    <citation type="submission" date="2024-11" db="EMBL/GenBank/DDBJ databases">
        <authorList>
            <person name="Heng Y.C."/>
            <person name="Lim A.C.H."/>
            <person name="Lee J.K.Y."/>
            <person name="Kittelmann S."/>
        </authorList>
    </citation>
    <scope>NUCLEOTIDE SEQUENCE [LARGE SCALE GENOMIC DNA]</scope>
    <source>
        <strain evidence="11 12">WILCCON 0114</strain>
    </source>
</reference>
<evidence type="ECO:0000256" key="6">
    <source>
        <dbReference type="ARBA" id="ARBA00023236"/>
    </source>
</evidence>
<evidence type="ECO:0000259" key="10">
    <source>
        <dbReference type="PROSITE" id="PS50165"/>
    </source>
</evidence>
<dbReference type="NCBIfam" id="NF001824">
    <property type="entry name" value="PRK00558.1-5"/>
    <property type="match status" value="1"/>
</dbReference>
<dbReference type="PANTHER" id="PTHR30562">
    <property type="entry name" value="UVRC/OXIDOREDUCTASE"/>
    <property type="match status" value="1"/>
</dbReference>
<dbReference type="SUPFAM" id="SSF82771">
    <property type="entry name" value="GIY-YIG endonuclease"/>
    <property type="match status" value="1"/>
</dbReference>
<dbReference type="Pfam" id="PF22920">
    <property type="entry name" value="UvrC_RNaseH"/>
    <property type="match status" value="1"/>
</dbReference>
<dbReference type="PANTHER" id="PTHR30562:SF1">
    <property type="entry name" value="UVRABC SYSTEM PROTEIN C"/>
    <property type="match status" value="1"/>
</dbReference>
<comment type="caution">
    <text evidence="11">The sequence shown here is derived from an EMBL/GenBank/DDBJ whole genome shotgun (WGS) entry which is preliminary data.</text>
</comment>
<comment type="similarity">
    <text evidence="7">Belongs to the UvrC family.</text>
</comment>
<evidence type="ECO:0000256" key="7">
    <source>
        <dbReference type="HAMAP-Rule" id="MF_00203"/>
    </source>
</evidence>
<evidence type="ECO:0000313" key="11">
    <source>
        <dbReference type="EMBL" id="MFL0249056.1"/>
    </source>
</evidence>
<comment type="subunit">
    <text evidence="7">Interacts with UvrB in an incision complex.</text>
</comment>
<dbReference type="InterPro" id="IPR035901">
    <property type="entry name" value="GIY-YIG_endonuc_sf"/>
</dbReference>
<name>A0ABW8TA94_9CLOT</name>
<organism evidence="11 12">
    <name type="scientific">Clostridium neuense</name>
    <dbReference type="NCBI Taxonomy" id="1728934"/>
    <lineage>
        <taxon>Bacteria</taxon>
        <taxon>Bacillati</taxon>
        <taxon>Bacillota</taxon>
        <taxon>Clostridia</taxon>
        <taxon>Eubacteriales</taxon>
        <taxon>Clostridiaceae</taxon>
        <taxon>Clostridium</taxon>
    </lineage>
</organism>
<dbReference type="RefSeq" id="WP_406785731.1">
    <property type="nucleotide sequence ID" value="NZ_JBJIAA010000001.1"/>
</dbReference>
<keyword evidence="5 7" id="KW-0234">DNA repair</keyword>
<dbReference type="InterPro" id="IPR036876">
    <property type="entry name" value="UVR_dom_sf"/>
</dbReference>